<dbReference type="RefSeq" id="WP_055428834.1">
    <property type="nucleotide sequence ID" value="NZ_CP015105.1"/>
</dbReference>
<dbReference type="PATRIC" id="fig|277988.4.peg.611"/>
<sequence>MSYSVVLSRKSKKFLKKVPPQDKKRLVGALVKLEQNPWFAQYKKVKGYPFYRIRVGDYRIIYSVDEDSKTVYVVIIGRRESVYDNL</sequence>
<dbReference type="AlphaFoldDB" id="A0A0Q2M581"/>
<proteinExistence type="predicted"/>
<dbReference type="PANTHER" id="PTHR38813:SF1">
    <property type="entry name" value="TOXIN RELE1-RELATED"/>
    <property type="match status" value="1"/>
</dbReference>
<dbReference type="EMBL" id="CP015105">
    <property type="protein sequence ID" value="ASJ12448.1"/>
    <property type="molecule type" value="Genomic_DNA"/>
</dbReference>
<evidence type="ECO:0000313" key="4">
    <source>
        <dbReference type="EMBL" id="SEV90642.1"/>
    </source>
</evidence>
<dbReference type="KEGG" id="ttd:A3L14_05875"/>
<dbReference type="EMBL" id="FOIW01000001">
    <property type="protein sequence ID" value="SEV90642.1"/>
    <property type="molecule type" value="Genomic_DNA"/>
</dbReference>
<dbReference type="SUPFAM" id="SSF143011">
    <property type="entry name" value="RelE-like"/>
    <property type="match status" value="1"/>
</dbReference>
<evidence type="ECO:0000313" key="5">
    <source>
        <dbReference type="Proteomes" id="UP000051862"/>
    </source>
</evidence>
<reference evidence="3 5" key="1">
    <citation type="submission" date="2015-08" db="EMBL/GenBank/DDBJ databases">
        <title>Thermococcus thioreducens DSM 14981 genome sequencing.</title>
        <authorList>
            <person name="Hong S.-J."/>
            <person name="Kim M.-C."/>
            <person name="Shin J.-H."/>
        </authorList>
    </citation>
    <scope>NUCLEOTIDE SEQUENCE [LARGE SCALE GENOMIC DNA]</scope>
    <source>
        <strain evidence="3 5">DSM 14981</strain>
    </source>
</reference>
<dbReference type="InterPro" id="IPR052747">
    <property type="entry name" value="TA_system_RelE_toxin"/>
</dbReference>
<dbReference type="Proteomes" id="UP000182125">
    <property type="component" value="Unassembled WGS sequence"/>
</dbReference>
<reference evidence="4 6" key="3">
    <citation type="submission" date="2016-10" db="EMBL/GenBank/DDBJ databases">
        <authorList>
            <person name="de Groot N.N."/>
        </authorList>
    </citation>
    <scope>NUCLEOTIDE SEQUENCE [LARGE SCALE GENOMIC DNA]</scope>
    <source>
        <strain evidence="4 6">OGL-20</strain>
    </source>
</reference>
<dbReference type="Proteomes" id="UP000250136">
    <property type="component" value="Chromosome"/>
</dbReference>
<reference evidence="2 7" key="2">
    <citation type="submission" date="2016-04" db="EMBL/GenBank/DDBJ databases">
        <title>Complete genome sequence of Thermococcus thioreducens type strain OGL-20P.</title>
        <authorList>
            <person name="Oger P.M."/>
        </authorList>
    </citation>
    <scope>NUCLEOTIDE SEQUENCE [LARGE SCALE GENOMIC DNA]</scope>
    <source>
        <strain evidence="2 7">OGL-20P</strain>
    </source>
</reference>
<evidence type="ECO:0000313" key="3">
    <source>
        <dbReference type="EMBL" id="KQH83177.1"/>
    </source>
</evidence>
<accession>A0A0Q2M581</accession>
<dbReference type="STRING" id="277988.SAMN05216170_0780"/>
<dbReference type="GeneID" id="33333933"/>
<dbReference type="PANTHER" id="PTHR38813">
    <property type="match status" value="1"/>
</dbReference>
<dbReference type="OrthoDB" id="97626at2157"/>
<protein>
    <submittedName>
        <fullName evidence="3">Addiction module toxin RelE</fullName>
    </submittedName>
    <submittedName>
        <fullName evidence="4">mRNA interferase RelE/StbE</fullName>
    </submittedName>
</protein>
<gene>
    <name evidence="2" type="ORF">A3L14_05875</name>
    <name evidence="3" type="ORF">AMR53_02880</name>
    <name evidence="4" type="ORF">SAMN05216170_0780</name>
</gene>
<dbReference type="Gene3D" id="3.30.2310.20">
    <property type="entry name" value="RelE-like"/>
    <property type="match status" value="1"/>
</dbReference>
<evidence type="ECO:0000256" key="1">
    <source>
        <dbReference type="ARBA" id="ARBA00022649"/>
    </source>
</evidence>
<dbReference type="EMBL" id="LIXN01000003">
    <property type="protein sequence ID" value="KQH83177.1"/>
    <property type="molecule type" value="Genomic_DNA"/>
</dbReference>
<organism evidence="3 5">
    <name type="scientific">Thermococcus thioreducens</name>
    <dbReference type="NCBI Taxonomy" id="277988"/>
    <lineage>
        <taxon>Archaea</taxon>
        <taxon>Methanobacteriati</taxon>
        <taxon>Methanobacteriota</taxon>
        <taxon>Thermococci</taxon>
        <taxon>Thermococcales</taxon>
        <taxon>Thermococcaceae</taxon>
        <taxon>Thermococcus</taxon>
    </lineage>
</organism>
<dbReference type="Proteomes" id="UP000051862">
    <property type="component" value="Unassembled WGS sequence"/>
</dbReference>
<dbReference type="Pfam" id="PF05016">
    <property type="entry name" value="ParE_toxin"/>
    <property type="match status" value="1"/>
</dbReference>
<keyword evidence="1" id="KW-1277">Toxin-antitoxin system</keyword>
<dbReference type="InterPro" id="IPR007712">
    <property type="entry name" value="RelE/ParE_toxin"/>
</dbReference>
<evidence type="ECO:0000313" key="6">
    <source>
        <dbReference type="Proteomes" id="UP000182125"/>
    </source>
</evidence>
<evidence type="ECO:0000313" key="2">
    <source>
        <dbReference type="EMBL" id="ASJ12448.1"/>
    </source>
</evidence>
<name>A0A0Q2M581_9EURY</name>
<dbReference type="InterPro" id="IPR035093">
    <property type="entry name" value="RelE/ParE_toxin_dom_sf"/>
</dbReference>
<keyword evidence="7" id="KW-1185">Reference proteome</keyword>
<evidence type="ECO:0000313" key="7">
    <source>
        <dbReference type="Proteomes" id="UP000250136"/>
    </source>
</evidence>